<keyword evidence="3" id="KW-1185">Reference proteome</keyword>
<feature type="region of interest" description="Disordered" evidence="1">
    <location>
        <begin position="166"/>
        <end position="185"/>
    </location>
</feature>
<dbReference type="Proteomes" id="UP000199645">
    <property type="component" value="Unassembled WGS sequence"/>
</dbReference>
<evidence type="ECO:0000313" key="3">
    <source>
        <dbReference type="Proteomes" id="UP000199645"/>
    </source>
</evidence>
<proteinExistence type="predicted"/>
<organism evidence="2 3">
    <name type="scientific">Actinoplanes philippinensis</name>
    <dbReference type="NCBI Taxonomy" id="35752"/>
    <lineage>
        <taxon>Bacteria</taxon>
        <taxon>Bacillati</taxon>
        <taxon>Actinomycetota</taxon>
        <taxon>Actinomycetes</taxon>
        <taxon>Micromonosporales</taxon>
        <taxon>Micromonosporaceae</taxon>
        <taxon>Actinoplanes</taxon>
    </lineage>
</organism>
<feature type="compositionally biased region" description="Basic residues" evidence="1">
    <location>
        <begin position="176"/>
        <end position="185"/>
    </location>
</feature>
<dbReference type="AlphaFoldDB" id="A0A1I2D0W7"/>
<dbReference type="OrthoDB" id="4170613at2"/>
<protein>
    <submittedName>
        <fullName evidence="2">Uncharacterized protein</fullName>
    </submittedName>
</protein>
<reference evidence="2 3" key="1">
    <citation type="submission" date="2016-10" db="EMBL/GenBank/DDBJ databases">
        <authorList>
            <person name="de Groot N.N."/>
        </authorList>
    </citation>
    <scope>NUCLEOTIDE SEQUENCE [LARGE SCALE GENOMIC DNA]</scope>
    <source>
        <strain evidence="2 3">DSM 43019</strain>
    </source>
</reference>
<evidence type="ECO:0000313" key="2">
    <source>
        <dbReference type="EMBL" id="SFE74144.1"/>
    </source>
</evidence>
<evidence type="ECO:0000256" key="1">
    <source>
        <dbReference type="SAM" id="MobiDB-lite"/>
    </source>
</evidence>
<name>A0A1I2D0W7_9ACTN</name>
<dbReference type="EMBL" id="FONV01000003">
    <property type="protein sequence ID" value="SFE74144.1"/>
    <property type="molecule type" value="Genomic_DNA"/>
</dbReference>
<gene>
    <name evidence="2" type="ORF">SAMN05421541_103328</name>
</gene>
<dbReference type="STRING" id="35752.SAMN05421541_103328"/>
<sequence>MLVVFAHSTTGSTVATMHRGDGVVLQLPGYDRKYRVPHDLAHYATERTFEMSGGVFGSIAAGAVFSNMRVLGGRPRHDAAARSKRVLDGCKQSLGLAELLAGMVHHAVETGIPEQAPALVRRAWGALETGEPPWPDARIAEAAQLLTELAADFEAAGTVRVTWPDHLVPATPTPRGVRRGRRGRT</sequence>
<dbReference type="RefSeq" id="WP_093611815.1">
    <property type="nucleotide sequence ID" value="NZ_BOMT01000005.1"/>
</dbReference>
<accession>A0A1I2D0W7</accession>